<dbReference type="EMBL" id="QCYY01001186">
    <property type="protein sequence ID" value="ROT79801.1"/>
    <property type="molecule type" value="Genomic_DNA"/>
</dbReference>
<name>A0A3R7PX08_PENVA</name>
<keyword evidence="2" id="KW-1185">Reference proteome</keyword>
<dbReference type="Proteomes" id="UP000283509">
    <property type="component" value="Unassembled WGS sequence"/>
</dbReference>
<dbReference type="AlphaFoldDB" id="A0A3R7PX08"/>
<accession>A0A3R7PX08</accession>
<evidence type="ECO:0000313" key="2">
    <source>
        <dbReference type="Proteomes" id="UP000283509"/>
    </source>
</evidence>
<organism evidence="1 2">
    <name type="scientific">Penaeus vannamei</name>
    <name type="common">Whiteleg shrimp</name>
    <name type="synonym">Litopenaeus vannamei</name>
    <dbReference type="NCBI Taxonomy" id="6689"/>
    <lineage>
        <taxon>Eukaryota</taxon>
        <taxon>Metazoa</taxon>
        <taxon>Ecdysozoa</taxon>
        <taxon>Arthropoda</taxon>
        <taxon>Crustacea</taxon>
        <taxon>Multicrustacea</taxon>
        <taxon>Malacostraca</taxon>
        <taxon>Eumalacostraca</taxon>
        <taxon>Eucarida</taxon>
        <taxon>Decapoda</taxon>
        <taxon>Dendrobranchiata</taxon>
        <taxon>Penaeoidea</taxon>
        <taxon>Penaeidae</taxon>
        <taxon>Penaeus</taxon>
    </lineage>
</organism>
<gene>
    <name evidence="1" type="ORF">C7M84_001474</name>
</gene>
<reference evidence="1 2" key="1">
    <citation type="submission" date="2018-04" db="EMBL/GenBank/DDBJ databases">
        <authorList>
            <person name="Zhang X."/>
            <person name="Yuan J."/>
            <person name="Li F."/>
            <person name="Xiang J."/>
        </authorList>
    </citation>
    <scope>NUCLEOTIDE SEQUENCE [LARGE SCALE GENOMIC DNA]</scope>
    <source>
        <tissue evidence="1">Muscle</tissue>
    </source>
</reference>
<comment type="caution">
    <text evidence="1">The sequence shown here is derived from an EMBL/GenBank/DDBJ whole genome shotgun (WGS) entry which is preliminary data.</text>
</comment>
<evidence type="ECO:0000313" key="1">
    <source>
        <dbReference type="EMBL" id="ROT79801.1"/>
    </source>
</evidence>
<reference evidence="1 2" key="2">
    <citation type="submission" date="2019-01" db="EMBL/GenBank/DDBJ databases">
        <title>The decoding of complex shrimp genome reveals the adaptation for benthos swimmer, frequently molting mechanism and breeding impact on genome.</title>
        <authorList>
            <person name="Sun Y."/>
            <person name="Gao Y."/>
            <person name="Yu Y."/>
        </authorList>
    </citation>
    <scope>NUCLEOTIDE SEQUENCE [LARGE SCALE GENOMIC DNA]</scope>
    <source>
        <tissue evidence="1">Muscle</tissue>
    </source>
</reference>
<sequence length="559" mass="59444">MTSSAFSATCRPSSPAPHDALDSNEKVWRFLGVAFSSSKRRSRFVAELFDAMLQEIKQEPYCFVAFDPLFVEFLGLPGNFDDFLGLLLGLFDDSLVSLSGFGGTTARWSSVAVPRGPVGGTCRVDRLGGTCRVAASAPAAWAASVAPPPAAWAASVAPPPRALATWGAPRWHLPRGTISVSTCRVGHLGGTCRVDHLGGTCRVDQLAPAAWTASVAPAAWAASVAPAVDRFGGTCAWPLRWHLPRAASVAPAAWHLLPRGPPWHLRVDRFGGTCRVDLAAFRWHLPRGPLRTCAWTGWHLRVAASVHLPRGPPRWHLPRGRFGGTCRVGGGTCRVGSGTCRVAPAAWPLRWHLPRGRFGGTCRVDRLGAPAAWASVAPAAWAAVAPAAFGGTCRVFGGTCRVGRLGGTCRVGRLGGTCAWSVAPAAWPRAPAAWAGWHLRVGRLGGTCRVGSVAPAAWPLRWHLFGHLPRWHLPRGRFGAPAPSVAPAAFRWHLPRGRLGGTCRVGRLGGTCRRGPLRWHLPRGPLRWHLPRGRGGTTARVDRSGSTHGVALGHAVAVG</sequence>
<proteinExistence type="predicted"/>
<protein>
    <submittedName>
        <fullName evidence="1">Uncharacterized protein</fullName>
    </submittedName>
</protein>